<reference evidence="2 3" key="1">
    <citation type="journal article" date="2020" name="Cell">
        <title>Large-Scale Comparative Analyses of Tick Genomes Elucidate Their Genetic Diversity and Vector Capacities.</title>
        <authorList>
            <consortium name="Tick Genome and Microbiome Consortium (TIGMIC)"/>
            <person name="Jia N."/>
            <person name="Wang J."/>
            <person name="Shi W."/>
            <person name="Du L."/>
            <person name="Sun Y."/>
            <person name="Zhan W."/>
            <person name="Jiang J.F."/>
            <person name="Wang Q."/>
            <person name="Zhang B."/>
            <person name="Ji P."/>
            <person name="Bell-Sakyi L."/>
            <person name="Cui X.M."/>
            <person name="Yuan T.T."/>
            <person name="Jiang B.G."/>
            <person name="Yang W.F."/>
            <person name="Lam T.T."/>
            <person name="Chang Q.C."/>
            <person name="Ding S.J."/>
            <person name="Wang X.J."/>
            <person name="Zhu J.G."/>
            <person name="Ruan X.D."/>
            <person name="Zhao L."/>
            <person name="Wei J.T."/>
            <person name="Ye R.Z."/>
            <person name="Que T.C."/>
            <person name="Du C.H."/>
            <person name="Zhou Y.H."/>
            <person name="Cheng J.X."/>
            <person name="Dai P.F."/>
            <person name="Guo W.B."/>
            <person name="Han X.H."/>
            <person name="Huang E.J."/>
            <person name="Li L.F."/>
            <person name="Wei W."/>
            <person name="Gao Y.C."/>
            <person name="Liu J.Z."/>
            <person name="Shao H.Z."/>
            <person name="Wang X."/>
            <person name="Wang C.C."/>
            <person name="Yang T.C."/>
            <person name="Huo Q.B."/>
            <person name="Li W."/>
            <person name="Chen H.Y."/>
            <person name="Chen S.E."/>
            <person name="Zhou L.G."/>
            <person name="Ni X.B."/>
            <person name="Tian J.H."/>
            <person name="Sheng Y."/>
            <person name="Liu T."/>
            <person name="Pan Y.S."/>
            <person name="Xia L.Y."/>
            <person name="Li J."/>
            <person name="Zhao F."/>
            <person name="Cao W.C."/>
        </authorList>
    </citation>
    <scope>NUCLEOTIDE SEQUENCE [LARGE SCALE GENOMIC DNA]</scope>
    <source>
        <strain evidence="2">HaeL-2018</strain>
    </source>
</reference>
<dbReference type="VEuPathDB" id="VectorBase:HLOH_057441"/>
<dbReference type="InterPro" id="IPR013106">
    <property type="entry name" value="Ig_V-set"/>
</dbReference>
<dbReference type="PANTHER" id="PTHR23278">
    <property type="entry name" value="SIDESTEP PROTEIN"/>
    <property type="match status" value="1"/>
</dbReference>
<dbReference type="OrthoDB" id="6430706at2759"/>
<dbReference type="Proteomes" id="UP000821853">
    <property type="component" value="Chromosome 2"/>
</dbReference>
<dbReference type="InterPro" id="IPR007110">
    <property type="entry name" value="Ig-like_dom"/>
</dbReference>
<protein>
    <recommendedName>
        <fullName evidence="1">Ig-like domain-containing protein</fullName>
    </recommendedName>
</protein>
<dbReference type="OMA" id="GRAFIPC"/>
<dbReference type="SMART" id="SM00409">
    <property type="entry name" value="IG"/>
    <property type="match status" value="1"/>
</dbReference>
<dbReference type="Pfam" id="PF07686">
    <property type="entry name" value="V-set"/>
    <property type="match status" value="1"/>
</dbReference>
<feature type="domain" description="Ig-like" evidence="1">
    <location>
        <begin position="61"/>
        <end position="164"/>
    </location>
</feature>
<dbReference type="InterPro" id="IPR003599">
    <property type="entry name" value="Ig_sub"/>
</dbReference>
<name>A0A9J6FX33_HAELO</name>
<gene>
    <name evidence="2" type="ORF">HPB48_003230</name>
</gene>
<dbReference type="PROSITE" id="PS50835">
    <property type="entry name" value="IG_LIKE"/>
    <property type="match status" value="1"/>
</dbReference>
<accession>A0A9J6FX33</accession>
<evidence type="ECO:0000313" key="3">
    <source>
        <dbReference type="Proteomes" id="UP000821853"/>
    </source>
</evidence>
<sequence>MRSQLIHGRGQENDNTRTQKHLAPCNASRFKTTKGTSLNASSFKDTGSGFAETHEVSAVAGSDAWLPCNVTHSNASDDEDRPVALILWYKDNSSTPVYTVDARSGTLLQGARHFPGEDEVAARLSFDAGQQPAVLRVARVEAEDAGVYRCRVDYRQARTENTWSTLRVIGKKPLRPMIV</sequence>
<dbReference type="EMBL" id="JABSTR010000004">
    <property type="protein sequence ID" value="KAH9367802.1"/>
    <property type="molecule type" value="Genomic_DNA"/>
</dbReference>
<keyword evidence="3" id="KW-1185">Reference proteome</keyword>
<evidence type="ECO:0000313" key="2">
    <source>
        <dbReference type="EMBL" id="KAH9367802.1"/>
    </source>
</evidence>
<organism evidence="2 3">
    <name type="scientific">Haemaphysalis longicornis</name>
    <name type="common">Bush tick</name>
    <dbReference type="NCBI Taxonomy" id="44386"/>
    <lineage>
        <taxon>Eukaryota</taxon>
        <taxon>Metazoa</taxon>
        <taxon>Ecdysozoa</taxon>
        <taxon>Arthropoda</taxon>
        <taxon>Chelicerata</taxon>
        <taxon>Arachnida</taxon>
        <taxon>Acari</taxon>
        <taxon>Parasitiformes</taxon>
        <taxon>Ixodida</taxon>
        <taxon>Ixodoidea</taxon>
        <taxon>Ixodidae</taxon>
        <taxon>Haemaphysalinae</taxon>
        <taxon>Haemaphysalis</taxon>
    </lineage>
</organism>
<dbReference type="PANTHER" id="PTHR23278:SF19">
    <property type="entry name" value="OBSCURIN"/>
    <property type="match status" value="1"/>
</dbReference>
<dbReference type="InterPro" id="IPR013783">
    <property type="entry name" value="Ig-like_fold"/>
</dbReference>
<dbReference type="InterPro" id="IPR036179">
    <property type="entry name" value="Ig-like_dom_sf"/>
</dbReference>
<dbReference type="AlphaFoldDB" id="A0A9J6FX33"/>
<evidence type="ECO:0000259" key="1">
    <source>
        <dbReference type="PROSITE" id="PS50835"/>
    </source>
</evidence>
<proteinExistence type="predicted"/>
<dbReference type="SUPFAM" id="SSF48726">
    <property type="entry name" value="Immunoglobulin"/>
    <property type="match status" value="1"/>
</dbReference>
<comment type="caution">
    <text evidence="2">The sequence shown here is derived from an EMBL/GenBank/DDBJ whole genome shotgun (WGS) entry which is preliminary data.</text>
</comment>
<dbReference type="Gene3D" id="2.60.40.10">
    <property type="entry name" value="Immunoglobulins"/>
    <property type="match status" value="1"/>
</dbReference>